<reference evidence="2 3" key="1">
    <citation type="submission" date="2019-01" db="EMBL/GenBank/DDBJ databases">
        <title>Draft genome sequence of Psathyrella aberdarensis IHI B618.</title>
        <authorList>
            <person name="Buettner E."/>
            <person name="Kellner H."/>
        </authorList>
    </citation>
    <scope>NUCLEOTIDE SEQUENCE [LARGE SCALE GENOMIC DNA]</scope>
    <source>
        <strain evidence="2 3">IHI B618</strain>
    </source>
</reference>
<dbReference type="PANTHER" id="PTHR40465">
    <property type="entry name" value="CHROMOSOME 1, WHOLE GENOME SHOTGUN SEQUENCE"/>
    <property type="match status" value="1"/>
</dbReference>
<dbReference type="OrthoDB" id="2562493at2759"/>
<keyword evidence="1" id="KW-0472">Membrane</keyword>
<name>A0A4Q2DVN9_9AGAR</name>
<organism evidence="2 3">
    <name type="scientific">Candolleomyces aberdarensis</name>
    <dbReference type="NCBI Taxonomy" id="2316362"/>
    <lineage>
        <taxon>Eukaryota</taxon>
        <taxon>Fungi</taxon>
        <taxon>Dikarya</taxon>
        <taxon>Basidiomycota</taxon>
        <taxon>Agaricomycotina</taxon>
        <taxon>Agaricomycetes</taxon>
        <taxon>Agaricomycetidae</taxon>
        <taxon>Agaricales</taxon>
        <taxon>Agaricineae</taxon>
        <taxon>Psathyrellaceae</taxon>
        <taxon>Candolleomyces</taxon>
    </lineage>
</organism>
<keyword evidence="1" id="KW-0812">Transmembrane</keyword>
<protein>
    <submittedName>
        <fullName evidence="2">Uncharacterized protein</fullName>
    </submittedName>
</protein>
<dbReference type="PANTHER" id="PTHR40465:SF1">
    <property type="entry name" value="DUF6534 DOMAIN-CONTAINING PROTEIN"/>
    <property type="match status" value="1"/>
</dbReference>
<evidence type="ECO:0000313" key="2">
    <source>
        <dbReference type="EMBL" id="RXW24507.1"/>
    </source>
</evidence>
<keyword evidence="3" id="KW-1185">Reference proteome</keyword>
<dbReference type="AlphaFoldDB" id="A0A4Q2DVN9"/>
<comment type="caution">
    <text evidence="2">The sequence shown here is derived from an EMBL/GenBank/DDBJ whole genome shotgun (WGS) entry which is preliminary data.</text>
</comment>
<dbReference type="Proteomes" id="UP000290288">
    <property type="component" value="Unassembled WGS sequence"/>
</dbReference>
<feature type="transmembrane region" description="Helical" evidence="1">
    <location>
        <begin position="12"/>
        <end position="30"/>
    </location>
</feature>
<feature type="transmembrane region" description="Helical" evidence="1">
    <location>
        <begin position="119"/>
        <end position="140"/>
    </location>
</feature>
<accession>A0A4Q2DVN9</accession>
<keyword evidence="1" id="KW-1133">Transmembrane helix</keyword>
<sequence>MSIKQLVAENLGPVLLGIFVNTYLYGLASYQYGAYFFTKFDDPLWIKSTVLSLFCLDTFHSAALIWLAWVYLIEGYNDPITLMTPIWPYPFTIAVTALTAFLTQFFLSYRVYRLTKNKMWLTCITIATTGTLMLGIVCTVKAWKVKLATQLIMIRPYLSVWLCLEMALDIIICGMYPHLVFLPSVL</sequence>
<feature type="transmembrane region" description="Helical" evidence="1">
    <location>
        <begin position="50"/>
        <end position="74"/>
    </location>
</feature>
<dbReference type="EMBL" id="SDEE01000018">
    <property type="protein sequence ID" value="RXW24507.1"/>
    <property type="molecule type" value="Genomic_DNA"/>
</dbReference>
<evidence type="ECO:0000313" key="3">
    <source>
        <dbReference type="Proteomes" id="UP000290288"/>
    </source>
</evidence>
<evidence type="ECO:0000256" key="1">
    <source>
        <dbReference type="SAM" id="Phobius"/>
    </source>
</evidence>
<gene>
    <name evidence="2" type="ORF">EST38_g1367</name>
</gene>
<feature type="transmembrane region" description="Helical" evidence="1">
    <location>
        <begin position="160"/>
        <end position="179"/>
    </location>
</feature>
<feature type="transmembrane region" description="Helical" evidence="1">
    <location>
        <begin position="86"/>
        <end position="107"/>
    </location>
</feature>
<dbReference type="STRING" id="2316362.A0A4Q2DVN9"/>
<proteinExistence type="predicted"/>